<dbReference type="SUPFAM" id="SSF49764">
    <property type="entry name" value="HSP20-like chaperones"/>
    <property type="match status" value="1"/>
</dbReference>
<feature type="domain" description="CS" evidence="4">
    <location>
        <begin position="34"/>
        <end position="139"/>
    </location>
</feature>
<dbReference type="CDD" id="cd06464">
    <property type="entry name" value="ACD_sHsps-like"/>
    <property type="match status" value="1"/>
</dbReference>
<dbReference type="Proteomes" id="UP000095185">
    <property type="component" value="Chromosome"/>
</dbReference>
<sequence length="142" mass="16138">MNLKLYGRDPLKMFEDVFNERLTPFISSMGSMMAPNFKVDISEDEKAVYLSADIPGVKKEDVKVTMEDDVISICAERTQEEEDKKKNYHRVERSWGSLSRSFALGDNVDAENITANYDNGVLKIVVPKKEPEEKKSKEIAVS</sequence>
<name>A0A1D8D3Z1_CHLLM</name>
<dbReference type="PROSITE" id="PS01031">
    <property type="entry name" value="SHSP"/>
    <property type="match status" value="1"/>
</dbReference>
<dbReference type="InterPro" id="IPR007052">
    <property type="entry name" value="CS_dom"/>
</dbReference>
<gene>
    <name evidence="5" type="ORF">BIU88_10610</name>
</gene>
<evidence type="ECO:0000256" key="1">
    <source>
        <dbReference type="PROSITE-ProRule" id="PRU00285"/>
    </source>
</evidence>
<dbReference type="PANTHER" id="PTHR11527">
    <property type="entry name" value="HEAT-SHOCK PROTEIN 20 FAMILY MEMBER"/>
    <property type="match status" value="1"/>
</dbReference>
<evidence type="ECO:0000259" key="3">
    <source>
        <dbReference type="PROSITE" id="PS01031"/>
    </source>
</evidence>
<evidence type="ECO:0000313" key="6">
    <source>
        <dbReference type="Proteomes" id="UP000095185"/>
    </source>
</evidence>
<reference evidence="5" key="1">
    <citation type="submission" date="2016-09" db="EMBL/GenBank/DDBJ databases">
        <title>Genome sequence of Chlorobaculum limnaeum.</title>
        <authorList>
            <person name="Liu Z."/>
            <person name="Tank M."/>
            <person name="Bryant D.A."/>
        </authorList>
    </citation>
    <scope>NUCLEOTIDE SEQUENCE [LARGE SCALE GENOMIC DNA]</scope>
    <source>
        <strain evidence="5">DSM 1677</strain>
    </source>
</reference>
<dbReference type="STRING" id="274537.BIU88_10610"/>
<evidence type="ECO:0000256" key="2">
    <source>
        <dbReference type="RuleBase" id="RU003616"/>
    </source>
</evidence>
<protein>
    <submittedName>
        <fullName evidence="5">Heat-shock protein Hsp20</fullName>
    </submittedName>
</protein>
<dbReference type="Pfam" id="PF00011">
    <property type="entry name" value="HSP20"/>
    <property type="match status" value="1"/>
</dbReference>
<dbReference type="KEGG" id="clz:BIU88_10610"/>
<dbReference type="InterPro" id="IPR002068">
    <property type="entry name" value="A-crystallin/Hsp20_dom"/>
</dbReference>
<feature type="domain" description="SHSP" evidence="3">
    <location>
        <begin position="28"/>
        <end position="142"/>
    </location>
</feature>
<dbReference type="EMBL" id="CP017305">
    <property type="protein sequence ID" value="AOS84545.1"/>
    <property type="molecule type" value="Genomic_DNA"/>
</dbReference>
<dbReference type="OrthoDB" id="9811615at2"/>
<proteinExistence type="inferred from homology"/>
<dbReference type="AlphaFoldDB" id="A0A1D8D3Z1"/>
<accession>A0A1D8D3Z1</accession>
<organism evidence="5 6">
    <name type="scientific">Chlorobaculum limnaeum</name>
    <dbReference type="NCBI Taxonomy" id="274537"/>
    <lineage>
        <taxon>Bacteria</taxon>
        <taxon>Pseudomonadati</taxon>
        <taxon>Chlorobiota</taxon>
        <taxon>Chlorobiia</taxon>
        <taxon>Chlorobiales</taxon>
        <taxon>Chlorobiaceae</taxon>
        <taxon>Chlorobaculum</taxon>
    </lineage>
</organism>
<evidence type="ECO:0000259" key="4">
    <source>
        <dbReference type="PROSITE" id="PS51203"/>
    </source>
</evidence>
<dbReference type="PROSITE" id="PS51203">
    <property type="entry name" value="CS"/>
    <property type="match status" value="1"/>
</dbReference>
<dbReference type="RefSeq" id="WP_069810737.1">
    <property type="nucleotide sequence ID" value="NZ_CP017305.1"/>
</dbReference>
<evidence type="ECO:0000313" key="5">
    <source>
        <dbReference type="EMBL" id="AOS84545.1"/>
    </source>
</evidence>
<dbReference type="InterPro" id="IPR008978">
    <property type="entry name" value="HSP20-like_chaperone"/>
</dbReference>
<keyword evidence="6" id="KW-1185">Reference proteome</keyword>
<dbReference type="Gene3D" id="2.60.40.790">
    <property type="match status" value="1"/>
</dbReference>
<dbReference type="InterPro" id="IPR031107">
    <property type="entry name" value="Small_HSP"/>
</dbReference>
<comment type="similarity">
    <text evidence="1 2">Belongs to the small heat shock protein (HSP20) family.</text>
</comment>